<sequence length="83" mass="9520">MKLTEMRNIGKEMANKLHSIGITTPEELQLAGSKEAFLRLRLTHENVCLVHLYALHGAIENLDYNQLPEKTKQELKSFSDQLK</sequence>
<dbReference type="InterPro" id="IPR007077">
    <property type="entry name" value="TfoX_C"/>
</dbReference>
<dbReference type="AlphaFoldDB" id="R3W556"/>
<comment type="caution">
    <text evidence="2">The sequence shown here is derived from an EMBL/GenBank/DDBJ whole genome shotgun (WGS) entry which is preliminary data.</text>
</comment>
<evidence type="ECO:0000313" key="2">
    <source>
        <dbReference type="EMBL" id="EOL42711.1"/>
    </source>
</evidence>
<dbReference type="OrthoDB" id="9796798at2"/>
<organism evidence="2 3">
    <name type="scientific">Enterococcus phoeniculicola ATCC BAA-412</name>
    <dbReference type="NCBI Taxonomy" id="1158610"/>
    <lineage>
        <taxon>Bacteria</taxon>
        <taxon>Bacillati</taxon>
        <taxon>Bacillota</taxon>
        <taxon>Bacilli</taxon>
        <taxon>Lactobacillales</taxon>
        <taxon>Enterococcaceae</taxon>
        <taxon>Enterococcus</taxon>
    </lineage>
</organism>
<dbReference type="InterPro" id="IPR047525">
    <property type="entry name" value="TfoX-like"/>
</dbReference>
<gene>
    <name evidence="2" type="ORF">UC3_03064</name>
</gene>
<evidence type="ECO:0000313" key="3">
    <source>
        <dbReference type="Proteomes" id="UP000013785"/>
    </source>
</evidence>
<protein>
    <recommendedName>
        <fullName evidence="1">TfoX C-terminal domain-containing protein</fullName>
    </recommendedName>
</protein>
<dbReference type="eggNOG" id="COG3743">
    <property type="taxonomic scope" value="Bacteria"/>
</dbReference>
<dbReference type="Pfam" id="PF04994">
    <property type="entry name" value="TfoX_C"/>
    <property type="match status" value="1"/>
</dbReference>
<dbReference type="STRING" id="154621.RV11_GL003035"/>
<dbReference type="RefSeq" id="WP_010769698.1">
    <property type="nucleotide sequence ID" value="NZ_ASWE01000001.1"/>
</dbReference>
<dbReference type="Proteomes" id="UP000013785">
    <property type="component" value="Unassembled WGS sequence"/>
</dbReference>
<dbReference type="HOGENOM" id="CLU_163277_2_1_9"/>
<name>R3W556_9ENTE</name>
<accession>R3W556</accession>
<reference evidence="2 3" key="1">
    <citation type="submission" date="2013-02" db="EMBL/GenBank/DDBJ databases">
        <title>The Genome Sequence of Enterococcus phoeniculicola BAA-412.</title>
        <authorList>
            <consortium name="The Broad Institute Genome Sequencing Platform"/>
            <consortium name="The Broad Institute Genome Sequencing Center for Infectious Disease"/>
            <person name="Earl A.M."/>
            <person name="Gilmore M.S."/>
            <person name="Lebreton F."/>
            <person name="Walker B."/>
            <person name="Young S.K."/>
            <person name="Zeng Q."/>
            <person name="Gargeya S."/>
            <person name="Fitzgerald M."/>
            <person name="Haas B."/>
            <person name="Abouelleil A."/>
            <person name="Alvarado L."/>
            <person name="Arachchi H.M."/>
            <person name="Berlin A.M."/>
            <person name="Chapman S.B."/>
            <person name="Dewar J."/>
            <person name="Goldberg J."/>
            <person name="Griggs A."/>
            <person name="Gujja S."/>
            <person name="Hansen M."/>
            <person name="Howarth C."/>
            <person name="Imamovic A."/>
            <person name="Larimer J."/>
            <person name="McCowan C."/>
            <person name="Murphy C."/>
            <person name="Neiman D."/>
            <person name="Pearson M."/>
            <person name="Priest M."/>
            <person name="Roberts A."/>
            <person name="Saif S."/>
            <person name="Shea T."/>
            <person name="Sisk P."/>
            <person name="Sykes S."/>
            <person name="Wortman J."/>
            <person name="Nusbaum C."/>
            <person name="Birren B."/>
        </authorList>
    </citation>
    <scope>NUCLEOTIDE SEQUENCE [LARGE SCALE GENOMIC DNA]</scope>
    <source>
        <strain evidence="2 3">ATCC BAA-412</strain>
    </source>
</reference>
<proteinExistence type="predicted"/>
<dbReference type="Gene3D" id="1.10.150.20">
    <property type="entry name" value="5' to 3' exonuclease, C-terminal subdomain"/>
    <property type="match status" value="1"/>
</dbReference>
<dbReference type="PANTHER" id="PTHR36121">
    <property type="entry name" value="PROTEIN SXY"/>
    <property type="match status" value="1"/>
</dbReference>
<dbReference type="EMBL" id="AJAT01000017">
    <property type="protein sequence ID" value="EOL42711.1"/>
    <property type="molecule type" value="Genomic_DNA"/>
</dbReference>
<dbReference type="PATRIC" id="fig|1158610.3.peg.3048"/>
<dbReference type="PANTHER" id="PTHR36121:SF1">
    <property type="entry name" value="PROTEIN SXY"/>
    <property type="match status" value="1"/>
</dbReference>
<evidence type="ECO:0000259" key="1">
    <source>
        <dbReference type="Pfam" id="PF04994"/>
    </source>
</evidence>
<feature type="domain" description="TfoX C-terminal" evidence="1">
    <location>
        <begin position="2"/>
        <end position="77"/>
    </location>
</feature>
<keyword evidence="3" id="KW-1185">Reference proteome</keyword>